<name>A0A395V5Z3_9FIRM</name>
<dbReference type="Proteomes" id="UP000266066">
    <property type="component" value="Unassembled WGS sequence"/>
</dbReference>
<dbReference type="InterPro" id="IPR010744">
    <property type="entry name" value="Phage_CI_N"/>
</dbReference>
<dbReference type="CDD" id="cd00093">
    <property type="entry name" value="HTH_XRE"/>
    <property type="match status" value="1"/>
</dbReference>
<dbReference type="GO" id="GO:0045892">
    <property type="term" value="P:negative regulation of DNA-templated transcription"/>
    <property type="evidence" value="ECO:0007669"/>
    <property type="project" value="InterPro"/>
</dbReference>
<dbReference type="EMBL" id="QRUJ01000001">
    <property type="protein sequence ID" value="RGR56807.1"/>
    <property type="molecule type" value="Genomic_DNA"/>
</dbReference>
<dbReference type="GO" id="GO:0003677">
    <property type="term" value="F:DNA binding"/>
    <property type="evidence" value="ECO:0007669"/>
    <property type="project" value="InterPro"/>
</dbReference>
<sequence length="125" mass="14461">MEAIDRIETVLEQREQTPYALCKFLGINQSSYSTWKARNTLPPAKYIADIARFLHVSTDYILTGKESAYTDAQAETYTDDEKELLSIYKALPTEKRYEFKGEMKGYLKALEESKKYLDGEKRLSV</sequence>
<evidence type="ECO:0000313" key="2">
    <source>
        <dbReference type="EMBL" id="RGR56807.1"/>
    </source>
</evidence>
<proteinExistence type="predicted"/>
<evidence type="ECO:0000259" key="1">
    <source>
        <dbReference type="PROSITE" id="PS50943"/>
    </source>
</evidence>
<feature type="domain" description="HTH cro/C1-type" evidence="1">
    <location>
        <begin position="20"/>
        <end position="61"/>
    </location>
</feature>
<dbReference type="RefSeq" id="WP_117687927.1">
    <property type="nucleotide sequence ID" value="NZ_QRUJ01000001.1"/>
</dbReference>
<dbReference type="InterPro" id="IPR001387">
    <property type="entry name" value="Cro/C1-type_HTH"/>
</dbReference>
<gene>
    <name evidence="2" type="ORF">DWY38_00170</name>
</gene>
<comment type="caution">
    <text evidence="2">The sequence shown here is derived from an EMBL/GenBank/DDBJ whole genome shotgun (WGS) entry which is preliminary data.</text>
</comment>
<accession>A0A395V5Z3</accession>
<dbReference type="SUPFAM" id="SSF47413">
    <property type="entry name" value="lambda repressor-like DNA-binding domains"/>
    <property type="match status" value="1"/>
</dbReference>
<organism evidence="2 3">
    <name type="scientific">Agathobacter rectalis</name>
    <dbReference type="NCBI Taxonomy" id="39491"/>
    <lineage>
        <taxon>Bacteria</taxon>
        <taxon>Bacillati</taxon>
        <taxon>Bacillota</taxon>
        <taxon>Clostridia</taxon>
        <taxon>Lachnospirales</taxon>
        <taxon>Lachnospiraceae</taxon>
        <taxon>Agathobacter</taxon>
    </lineage>
</organism>
<dbReference type="Pfam" id="PF07022">
    <property type="entry name" value="Phage_CI_repr"/>
    <property type="match status" value="1"/>
</dbReference>
<reference evidence="2 3" key="1">
    <citation type="submission" date="2018-08" db="EMBL/GenBank/DDBJ databases">
        <title>A genome reference for cultivated species of the human gut microbiota.</title>
        <authorList>
            <person name="Zou Y."/>
            <person name="Xue W."/>
            <person name="Luo G."/>
        </authorList>
    </citation>
    <scope>NUCLEOTIDE SEQUENCE [LARGE SCALE GENOMIC DNA]</scope>
    <source>
        <strain evidence="2 3">AF25-15</strain>
    </source>
</reference>
<dbReference type="PROSITE" id="PS50943">
    <property type="entry name" value="HTH_CROC1"/>
    <property type="match status" value="1"/>
</dbReference>
<dbReference type="Gene3D" id="1.10.260.40">
    <property type="entry name" value="lambda repressor-like DNA-binding domains"/>
    <property type="match status" value="1"/>
</dbReference>
<dbReference type="InterPro" id="IPR010982">
    <property type="entry name" value="Lambda_DNA-bd_dom_sf"/>
</dbReference>
<protein>
    <recommendedName>
        <fullName evidence="1">HTH cro/C1-type domain-containing protein</fullName>
    </recommendedName>
</protein>
<dbReference type="SMART" id="SM00530">
    <property type="entry name" value="HTH_XRE"/>
    <property type="match status" value="1"/>
</dbReference>
<evidence type="ECO:0000313" key="3">
    <source>
        <dbReference type="Proteomes" id="UP000266066"/>
    </source>
</evidence>
<dbReference type="AlphaFoldDB" id="A0A395V5Z3"/>